<evidence type="ECO:0000313" key="1">
    <source>
        <dbReference type="EMBL" id="KDS26406.1"/>
    </source>
</evidence>
<organism evidence="1 2">
    <name type="scientific">Phocaeicola vulgatus str. 3775 SL</name>
    <name type="common">B</name>
    <name type="synonym">iv</name>
    <dbReference type="NCBI Taxonomy" id="1339350"/>
    <lineage>
        <taxon>Bacteria</taxon>
        <taxon>Pseudomonadati</taxon>
        <taxon>Bacteroidota</taxon>
        <taxon>Bacteroidia</taxon>
        <taxon>Bacteroidales</taxon>
        <taxon>Bacteroidaceae</taxon>
        <taxon>Phocaeicola</taxon>
    </lineage>
</organism>
<dbReference type="AlphaFoldDB" id="A0A078QVH4"/>
<evidence type="ECO:0000313" key="2">
    <source>
        <dbReference type="Proteomes" id="UP000028134"/>
    </source>
</evidence>
<protein>
    <submittedName>
        <fullName evidence="1">Uncharacterized protein</fullName>
    </submittedName>
</protein>
<dbReference type="Proteomes" id="UP000028134">
    <property type="component" value="Unassembled WGS sequence"/>
</dbReference>
<comment type="caution">
    <text evidence="1">The sequence shown here is derived from an EMBL/GenBank/DDBJ whole genome shotgun (WGS) entry which is preliminary data.</text>
</comment>
<reference evidence="1 2" key="1">
    <citation type="submission" date="2014-04" db="EMBL/GenBank/DDBJ databases">
        <authorList>
            <person name="Sears C."/>
            <person name="Carroll K."/>
            <person name="Sack B.R."/>
            <person name="Qadri F."/>
            <person name="Myers L.L."/>
            <person name="Chung G.-T."/>
            <person name="Escheverria P."/>
            <person name="Fraser C.M."/>
            <person name="Sadzewicz L."/>
            <person name="Shefchek K.A."/>
            <person name="Tallon L."/>
            <person name="Das S.P."/>
            <person name="Daugherty S."/>
            <person name="Mongodin E.F."/>
        </authorList>
    </citation>
    <scope>NUCLEOTIDE SEQUENCE [LARGE SCALE GENOMIC DNA]</scope>
    <source>
        <strain evidence="2">3775 SL(B) 10 (iv)</strain>
    </source>
</reference>
<sequence>MIFFVSFSRLGLILLYRMVEKTFQFLILLIEKYFYPLKKLI</sequence>
<dbReference type="EMBL" id="JNHI01000045">
    <property type="protein sequence ID" value="KDS26406.1"/>
    <property type="molecule type" value="Genomic_DNA"/>
</dbReference>
<accession>A0A078QVH4</accession>
<proteinExistence type="predicted"/>
<gene>
    <name evidence="1" type="ORF">M097_4149</name>
</gene>
<name>A0A078QVH4_PHOVU</name>